<accession>A0ABY4MN90</accession>
<keyword evidence="3" id="KW-1185">Reference proteome</keyword>
<organism evidence="2 3">
    <name type="scientific">Streptomyces halobius</name>
    <dbReference type="NCBI Taxonomy" id="2879846"/>
    <lineage>
        <taxon>Bacteria</taxon>
        <taxon>Bacillati</taxon>
        <taxon>Actinomycetota</taxon>
        <taxon>Actinomycetes</taxon>
        <taxon>Kitasatosporales</taxon>
        <taxon>Streptomycetaceae</taxon>
        <taxon>Streptomyces</taxon>
    </lineage>
</organism>
<proteinExistence type="predicted"/>
<dbReference type="PROSITE" id="PS51257">
    <property type="entry name" value="PROKAR_LIPOPROTEIN"/>
    <property type="match status" value="1"/>
</dbReference>
<dbReference type="RefSeq" id="WP_248863363.1">
    <property type="nucleotide sequence ID" value="NZ_CP086322.1"/>
</dbReference>
<keyword evidence="1" id="KW-1133">Transmembrane helix</keyword>
<name>A0ABY4MN90_9ACTN</name>
<reference evidence="2" key="1">
    <citation type="submission" date="2021-10" db="EMBL/GenBank/DDBJ databases">
        <title>Streptomyces nigrumlapis sp.nov.,an antimicrobial producing actinobacterium isolated from Black Gobi rocks.</title>
        <authorList>
            <person name="Wen Y."/>
            <person name="Zhang W."/>
            <person name="Liu X.G."/>
        </authorList>
    </citation>
    <scope>NUCLEOTIDE SEQUENCE</scope>
    <source>
        <strain evidence="2">ST13-2-2</strain>
    </source>
</reference>
<dbReference type="Proteomes" id="UP000830115">
    <property type="component" value="Chromosome"/>
</dbReference>
<evidence type="ECO:0000256" key="1">
    <source>
        <dbReference type="SAM" id="Phobius"/>
    </source>
</evidence>
<evidence type="ECO:0000313" key="2">
    <source>
        <dbReference type="EMBL" id="UQA98189.1"/>
    </source>
</evidence>
<keyword evidence="1" id="KW-0472">Membrane</keyword>
<protein>
    <recommendedName>
        <fullName evidence="4">Glycosyl transferase family 2</fullName>
    </recommendedName>
</protein>
<evidence type="ECO:0008006" key="4">
    <source>
        <dbReference type="Google" id="ProtNLM"/>
    </source>
</evidence>
<gene>
    <name evidence="2" type="ORF">K9S39_12240</name>
</gene>
<feature type="transmembrane region" description="Helical" evidence="1">
    <location>
        <begin position="6"/>
        <end position="26"/>
    </location>
</feature>
<evidence type="ECO:0000313" key="3">
    <source>
        <dbReference type="Proteomes" id="UP000830115"/>
    </source>
</evidence>
<sequence length="88" mass="9661">MYRGLPFIGISTVVYGCTGLIAVAAAKIRSTGELSMHTVTFLVPAHHEEEGLPATLESLCAKRSRLTASWSWTTPPATVRARWRHHMA</sequence>
<dbReference type="EMBL" id="CP086322">
    <property type="protein sequence ID" value="UQA98189.1"/>
    <property type="molecule type" value="Genomic_DNA"/>
</dbReference>
<keyword evidence="1" id="KW-0812">Transmembrane</keyword>